<gene>
    <name evidence="3" type="ORF">EDD29_2942</name>
</gene>
<feature type="transmembrane region" description="Helical" evidence="1">
    <location>
        <begin position="406"/>
        <end position="423"/>
    </location>
</feature>
<evidence type="ECO:0000313" key="4">
    <source>
        <dbReference type="Proteomes" id="UP000272400"/>
    </source>
</evidence>
<evidence type="ECO:0000313" key="3">
    <source>
        <dbReference type="EMBL" id="ROO85399.1"/>
    </source>
</evidence>
<sequence length="711" mass="78883">MGSMLRRAQIILSVMFVALLGIATNIATGVLPSSWQGRLWVAWPLLIVILIAAAVLEVSQKDEPSPDFPSHQARDELLRRVRRFWVTGVLEKSLYNEARIELDLVVEDSTDRPFDITVTWSNGTREQLPPGTGMAEVFARMDRRIVILGDPGAGKTTMLLELAKALLSEAGNETDPVPVVLPLASWARQRRSIGEWIVDELVESYGMPRRLAGDWLRAHQILPLFDGLDEVALEHRKACVSALNRYLHENPTSSAVCCRSQEYRLLEGGIKFHGMVTIQRLSPAQTERFLAAAGPGLDGLKAALTSDPELRQLADSPLLLSIMALAYRDGPETTSANRSAGPRHRLYAQYVSTMLRWRKNRLYPPDKSHRYLKLLAHRLQSDRQTVFTLDLLGTNWAFTGRRFSNTWYIMALAAIPACAVMFLTSQVLAGTTVAFIATTALGIALIIQMSSEDYEDAAGISWRSQENQRNSVDIIRPPRELPVRGDITSNSVMKSFIMTVRGFLDSGQRDKIAALPITIGVGVSLSVHEKAPAGPVYAIALFVFYVLVSGMIDGLMFELANSGRTIFRRSEVPSPALRPRVRLALRVGSAWGLMTGFLTSYIASAAPAESVAPGNYGVLLGTAAFLLTFVSIGGGPLVEQWILRSNLARHDRVPWPCLPFLDFMTECLILRQVGHGYIFVHRELLDFLAQNHREDAPRSVLPDRRTRTDPR</sequence>
<keyword evidence="4" id="KW-1185">Reference proteome</keyword>
<dbReference type="InterPro" id="IPR027417">
    <property type="entry name" value="P-loop_NTPase"/>
</dbReference>
<organism evidence="3 4">
    <name type="scientific">Actinocorallia herbida</name>
    <dbReference type="NCBI Taxonomy" id="58109"/>
    <lineage>
        <taxon>Bacteria</taxon>
        <taxon>Bacillati</taxon>
        <taxon>Actinomycetota</taxon>
        <taxon>Actinomycetes</taxon>
        <taxon>Streptosporangiales</taxon>
        <taxon>Thermomonosporaceae</taxon>
        <taxon>Actinocorallia</taxon>
    </lineage>
</organism>
<feature type="transmembrane region" description="Helical" evidence="1">
    <location>
        <begin position="616"/>
        <end position="638"/>
    </location>
</feature>
<dbReference type="EMBL" id="RJKE01000001">
    <property type="protein sequence ID" value="ROO85399.1"/>
    <property type="molecule type" value="Genomic_DNA"/>
</dbReference>
<keyword evidence="1" id="KW-0472">Membrane</keyword>
<feature type="transmembrane region" description="Helical" evidence="1">
    <location>
        <begin position="429"/>
        <end position="447"/>
    </location>
</feature>
<evidence type="ECO:0000256" key="1">
    <source>
        <dbReference type="SAM" id="Phobius"/>
    </source>
</evidence>
<protein>
    <submittedName>
        <fullName evidence="3">NACHT domain-containing protein</fullName>
    </submittedName>
</protein>
<evidence type="ECO:0000259" key="2">
    <source>
        <dbReference type="PROSITE" id="PS50837"/>
    </source>
</evidence>
<dbReference type="InterPro" id="IPR007111">
    <property type="entry name" value="NACHT_NTPase"/>
</dbReference>
<dbReference type="Gene3D" id="3.40.50.300">
    <property type="entry name" value="P-loop containing nucleotide triphosphate hydrolases"/>
    <property type="match status" value="1"/>
</dbReference>
<keyword evidence="1" id="KW-0812">Transmembrane</keyword>
<feature type="transmembrane region" description="Helical" evidence="1">
    <location>
        <begin position="37"/>
        <end position="56"/>
    </location>
</feature>
<proteinExistence type="predicted"/>
<comment type="caution">
    <text evidence="3">The sequence shown here is derived from an EMBL/GenBank/DDBJ whole genome shotgun (WGS) entry which is preliminary data.</text>
</comment>
<dbReference type="SUPFAM" id="SSF52540">
    <property type="entry name" value="P-loop containing nucleoside triphosphate hydrolases"/>
    <property type="match status" value="1"/>
</dbReference>
<dbReference type="Pfam" id="PF05729">
    <property type="entry name" value="NACHT"/>
    <property type="match status" value="1"/>
</dbReference>
<feature type="domain" description="NACHT" evidence="2">
    <location>
        <begin position="143"/>
        <end position="250"/>
    </location>
</feature>
<reference evidence="3 4" key="1">
    <citation type="submission" date="2018-11" db="EMBL/GenBank/DDBJ databases">
        <title>Sequencing the genomes of 1000 actinobacteria strains.</title>
        <authorList>
            <person name="Klenk H.-P."/>
        </authorList>
    </citation>
    <scope>NUCLEOTIDE SEQUENCE [LARGE SCALE GENOMIC DNA]</scope>
    <source>
        <strain evidence="3 4">DSM 44254</strain>
    </source>
</reference>
<dbReference type="PROSITE" id="PS50837">
    <property type="entry name" value="NACHT"/>
    <property type="match status" value="1"/>
</dbReference>
<feature type="transmembrane region" description="Helical" evidence="1">
    <location>
        <begin position="12"/>
        <end position="31"/>
    </location>
</feature>
<dbReference type="Proteomes" id="UP000272400">
    <property type="component" value="Unassembled WGS sequence"/>
</dbReference>
<feature type="transmembrane region" description="Helical" evidence="1">
    <location>
        <begin position="583"/>
        <end position="604"/>
    </location>
</feature>
<dbReference type="AlphaFoldDB" id="A0A3N1CVS8"/>
<keyword evidence="1" id="KW-1133">Transmembrane helix</keyword>
<name>A0A3N1CVS8_9ACTN</name>
<accession>A0A3N1CVS8</accession>
<feature type="transmembrane region" description="Helical" evidence="1">
    <location>
        <begin position="534"/>
        <end position="560"/>
    </location>
</feature>